<dbReference type="PATRIC" id="fig|82380.10.peg.435"/>
<dbReference type="Proteomes" id="UP000033725">
    <property type="component" value="Unassembled WGS sequence"/>
</dbReference>
<dbReference type="RefSeq" id="WP_045262394.1">
    <property type="nucleotide sequence ID" value="NZ_JYIV01000014.1"/>
</dbReference>
<protein>
    <submittedName>
        <fullName evidence="2">Uncharacterized protein</fullName>
    </submittedName>
</protein>
<gene>
    <name evidence="2" type="ORF">RN51_00438</name>
</gene>
<sequence>MAIISETISGVLIQIPDDLAAPKTRAAVEHARKAKKARERAFAERDRAADLRWKVDQQIAIEHGALLDEDPDAELPDGGAIVADAQALLEARQRELDARLEAERRAAVKIREAVADELPTLARTSLAEGDTALAMLSAVIEDAGAARDALWSSIGVGRMCARLDDDPGAPIAIQHKAYGYTFDLEAAIEGLNEALTKAGAELAELRGDVKAETGKKTRKPRKTASGAQNAAQTAPAGVSAALGDLTIGEDDD</sequence>
<accession>A0A0F0L346</accession>
<feature type="region of interest" description="Disordered" evidence="1">
    <location>
        <begin position="209"/>
        <end position="252"/>
    </location>
</feature>
<evidence type="ECO:0000256" key="1">
    <source>
        <dbReference type="SAM" id="MobiDB-lite"/>
    </source>
</evidence>
<evidence type="ECO:0000313" key="3">
    <source>
        <dbReference type="Proteomes" id="UP000033725"/>
    </source>
</evidence>
<reference evidence="2 3" key="1">
    <citation type="submission" date="2015-02" db="EMBL/GenBank/DDBJ databases">
        <title>Draft genome sequences of ten Microbacterium spp. with emphasis on heavy metal contaminated environments.</title>
        <authorList>
            <person name="Corretto E."/>
        </authorList>
    </citation>
    <scope>NUCLEOTIDE SEQUENCE [LARGE SCALE GENOMIC DNA]</scope>
    <source>
        <strain evidence="2 3">BEL163</strain>
    </source>
</reference>
<name>A0A0F0L346_9MICO</name>
<comment type="caution">
    <text evidence="2">The sequence shown here is derived from an EMBL/GenBank/DDBJ whole genome shotgun (WGS) entry which is preliminary data.</text>
</comment>
<organism evidence="2 3">
    <name type="scientific">Microbacterium oxydans</name>
    <dbReference type="NCBI Taxonomy" id="82380"/>
    <lineage>
        <taxon>Bacteria</taxon>
        <taxon>Bacillati</taxon>
        <taxon>Actinomycetota</taxon>
        <taxon>Actinomycetes</taxon>
        <taxon>Micrococcales</taxon>
        <taxon>Microbacteriaceae</taxon>
        <taxon>Microbacterium</taxon>
    </lineage>
</organism>
<dbReference type="EMBL" id="JYIV01000014">
    <property type="protein sequence ID" value="KJL25931.1"/>
    <property type="molecule type" value="Genomic_DNA"/>
</dbReference>
<dbReference type="AlphaFoldDB" id="A0A0F0L346"/>
<proteinExistence type="predicted"/>
<evidence type="ECO:0000313" key="2">
    <source>
        <dbReference type="EMBL" id="KJL25931.1"/>
    </source>
</evidence>